<reference evidence="7 8" key="1">
    <citation type="submission" date="2020-05" db="EMBL/GenBank/DDBJ databases">
        <title>Genome Sequencing of Type Strains.</title>
        <authorList>
            <person name="Lemaire J.F."/>
            <person name="Inderbitzin P."/>
            <person name="Gregorio O.A."/>
            <person name="Collins S.B."/>
            <person name="Wespe N."/>
            <person name="Knight-Connoni V."/>
        </authorList>
    </citation>
    <scope>NUCLEOTIDE SEQUENCE [LARGE SCALE GENOMIC DNA]</scope>
    <source>
        <strain evidence="7 8">DSM 19942</strain>
    </source>
</reference>
<evidence type="ECO:0000313" key="8">
    <source>
        <dbReference type="Proteomes" id="UP000577724"/>
    </source>
</evidence>
<evidence type="ECO:0000256" key="5">
    <source>
        <dbReference type="ARBA" id="ARBA00023049"/>
    </source>
</evidence>
<evidence type="ECO:0000313" key="7">
    <source>
        <dbReference type="EMBL" id="NUU54777.1"/>
    </source>
</evidence>
<keyword evidence="2" id="KW-0479">Metal-binding</keyword>
<keyword evidence="8" id="KW-1185">Reference proteome</keyword>
<name>A0ABX2ML52_9BACL</name>
<comment type="caution">
    <text evidence="7">The sequence shown here is derived from an EMBL/GenBank/DDBJ whole genome shotgun (WGS) entry which is preliminary data.</text>
</comment>
<feature type="domain" description="JAB" evidence="6">
    <location>
        <begin position="34"/>
        <end position="141"/>
    </location>
</feature>
<evidence type="ECO:0000256" key="3">
    <source>
        <dbReference type="ARBA" id="ARBA00022801"/>
    </source>
</evidence>
<dbReference type="Pfam" id="PF14464">
    <property type="entry name" value="Prok-JAB"/>
    <property type="match status" value="1"/>
</dbReference>
<sequence length="170" mass="19975">MSKAIFPLPLPDNRKIKISDDVLQMLFSFTQDHKNSPESGGILIGRVLDCNAHIVVDHASRPMESDIQTRHRFVRKAAEHQEFFNQIWESSEGRCFYFGEWHTHPETHPTPSAIDKREWRKLLEKSIQDQNQLFFIIVGTTELVVWYGQRQANKDTFLKIGSYKRNEIQY</sequence>
<keyword evidence="3" id="KW-0378">Hydrolase</keyword>
<dbReference type="RefSeq" id="WP_175381735.1">
    <property type="nucleotide sequence ID" value="NZ_CBCRYD010000051.1"/>
</dbReference>
<evidence type="ECO:0000256" key="2">
    <source>
        <dbReference type="ARBA" id="ARBA00022723"/>
    </source>
</evidence>
<dbReference type="SUPFAM" id="SSF102712">
    <property type="entry name" value="JAB1/MPN domain"/>
    <property type="match status" value="1"/>
</dbReference>
<keyword evidence="1" id="KW-0645">Protease</keyword>
<dbReference type="GeneID" id="97131413"/>
<evidence type="ECO:0000259" key="6">
    <source>
        <dbReference type="Pfam" id="PF14464"/>
    </source>
</evidence>
<dbReference type="Proteomes" id="UP000577724">
    <property type="component" value="Unassembled WGS sequence"/>
</dbReference>
<organism evidence="7 8">
    <name type="scientific">Paenibacillus taichungensis</name>
    <dbReference type="NCBI Taxonomy" id="484184"/>
    <lineage>
        <taxon>Bacteria</taxon>
        <taxon>Bacillati</taxon>
        <taxon>Bacillota</taxon>
        <taxon>Bacilli</taxon>
        <taxon>Bacillales</taxon>
        <taxon>Paenibacillaceae</taxon>
        <taxon>Paenibacillus</taxon>
    </lineage>
</organism>
<accession>A0ABX2ML52</accession>
<evidence type="ECO:0000256" key="1">
    <source>
        <dbReference type="ARBA" id="ARBA00022670"/>
    </source>
</evidence>
<proteinExistence type="predicted"/>
<dbReference type="EMBL" id="JABMCC010000107">
    <property type="protein sequence ID" value="NUU54777.1"/>
    <property type="molecule type" value="Genomic_DNA"/>
</dbReference>
<protein>
    <recommendedName>
        <fullName evidence="6">JAB domain-containing protein</fullName>
    </recommendedName>
</protein>
<dbReference type="Gene3D" id="3.40.140.10">
    <property type="entry name" value="Cytidine Deaminase, domain 2"/>
    <property type="match status" value="1"/>
</dbReference>
<evidence type="ECO:0000256" key="4">
    <source>
        <dbReference type="ARBA" id="ARBA00022833"/>
    </source>
</evidence>
<dbReference type="InterPro" id="IPR028090">
    <property type="entry name" value="JAB_dom_prok"/>
</dbReference>
<keyword evidence="4" id="KW-0862">Zinc</keyword>
<keyword evidence="5" id="KW-0482">Metalloprotease</keyword>
<gene>
    <name evidence="7" type="ORF">HP548_11880</name>
</gene>